<dbReference type="EMBL" id="JBHSIV010000002">
    <property type="protein sequence ID" value="MFC5061132.1"/>
    <property type="molecule type" value="Genomic_DNA"/>
</dbReference>
<reference evidence="3" key="1">
    <citation type="journal article" date="2019" name="Int. J. Syst. Evol. Microbiol.">
        <title>The Global Catalogue of Microorganisms (GCM) 10K type strain sequencing project: providing services to taxonomists for standard genome sequencing and annotation.</title>
        <authorList>
            <consortium name="The Broad Institute Genomics Platform"/>
            <consortium name="The Broad Institute Genome Sequencing Center for Infectious Disease"/>
            <person name="Wu L."/>
            <person name="Ma J."/>
        </authorList>
    </citation>
    <scope>NUCLEOTIDE SEQUENCE [LARGE SCALE GENOMIC DNA]</scope>
    <source>
        <strain evidence="3">CGMCC 4.7093</strain>
    </source>
</reference>
<dbReference type="RefSeq" id="WP_378034487.1">
    <property type="nucleotide sequence ID" value="NZ_JBHSIV010000002.1"/>
</dbReference>
<comment type="caution">
    <text evidence="2">The sequence shown here is derived from an EMBL/GenBank/DDBJ whole genome shotgun (WGS) entry which is preliminary data.</text>
</comment>
<organism evidence="2 3">
    <name type="scientific">Actinomycetospora atypica</name>
    <dbReference type="NCBI Taxonomy" id="1290095"/>
    <lineage>
        <taxon>Bacteria</taxon>
        <taxon>Bacillati</taxon>
        <taxon>Actinomycetota</taxon>
        <taxon>Actinomycetes</taxon>
        <taxon>Pseudonocardiales</taxon>
        <taxon>Pseudonocardiaceae</taxon>
        <taxon>Actinomycetospora</taxon>
    </lineage>
</organism>
<sequence length="418" mass="46442">MGSDTRDFLRMLSDHADGLASSPSPMGNVLLEAVQTSGHAKSVIVVMNARAEQGIRDWLSHCDLEPANIQVVGRGDVQRDCHSYLLGPPALLGPKSYLAPTCPKLSYIYPRWVPDRALPISFLTEHSTDGVRPKPSIRIAIDTTVTDALDHEDVHEQSDDDFVDDTHSNLSWSDVSPPSRAPLDDEVLARRVMLAGGRSMLLDQDGGWIRALDPDQPAGERVYQQDEKTIVPGVYLILREGITNSDALYELTMYVLGEKRHAVETAQREWKDSLARALRRHGTHQVARQLDRAGVEASTRAPAWIEPTLARPQSTNDFRNLLVWLGLEPVETYISNADNYSRARYRAVNEVRGALESALSATDLDLLRANGIVKLRLETSGFASIIAARVLAISPDEYLVPRTAVRIPEFDRSARWLE</sequence>
<gene>
    <name evidence="2" type="ORF">ACFPBZ_02860</name>
</gene>
<name>A0ABV9YHI3_9PSEU</name>
<accession>A0ABV9YHI3</accession>
<dbReference type="Proteomes" id="UP001595947">
    <property type="component" value="Unassembled WGS sequence"/>
</dbReference>
<protein>
    <submittedName>
        <fullName evidence="2">Uncharacterized protein</fullName>
    </submittedName>
</protein>
<evidence type="ECO:0000313" key="3">
    <source>
        <dbReference type="Proteomes" id="UP001595947"/>
    </source>
</evidence>
<proteinExistence type="predicted"/>
<feature type="region of interest" description="Disordered" evidence="1">
    <location>
        <begin position="155"/>
        <end position="178"/>
    </location>
</feature>
<evidence type="ECO:0000313" key="2">
    <source>
        <dbReference type="EMBL" id="MFC5061132.1"/>
    </source>
</evidence>
<keyword evidence="3" id="KW-1185">Reference proteome</keyword>
<evidence type="ECO:0000256" key="1">
    <source>
        <dbReference type="SAM" id="MobiDB-lite"/>
    </source>
</evidence>